<proteinExistence type="predicted"/>
<accession>A0A6C0ANM2</accession>
<sequence>MTDQQLAELDAEMSQLSQKELEDERMLMSFQIRFWKQKAWRAEQQRDREISTRKEAEKSLEYYKTIPSDLFDNLVNKIKEEECVKLKNEALSHLGFYKWSIKCSEEKNILDIDTRIKFWTDAILVSKDISLE</sequence>
<protein>
    <submittedName>
        <fullName evidence="1">Uncharacterized protein</fullName>
    </submittedName>
</protein>
<dbReference type="EMBL" id="MN740728">
    <property type="protein sequence ID" value="QHS80961.1"/>
    <property type="molecule type" value="Genomic_DNA"/>
</dbReference>
<name>A0A6C0ANM2_9ZZZZ</name>
<dbReference type="AlphaFoldDB" id="A0A6C0ANM2"/>
<evidence type="ECO:0000313" key="1">
    <source>
        <dbReference type="EMBL" id="QHS80961.1"/>
    </source>
</evidence>
<organism evidence="1">
    <name type="scientific">viral metagenome</name>
    <dbReference type="NCBI Taxonomy" id="1070528"/>
    <lineage>
        <taxon>unclassified sequences</taxon>
        <taxon>metagenomes</taxon>
        <taxon>organismal metagenomes</taxon>
    </lineage>
</organism>
<reference evidence="1" key="1">
    <citation type="journal article" date="2020" name="Nature">
        <title>Giant virus diversity and host interactions through global metagenomics.</title>
        <authorList>
            <person name="Schulz F."/>
            <person name="Roux S."/>
            <person name="Paez-Espino D."/>
            <person name="Jungbluth S."/>
            <person name="Walsh D.A."/>
            <person name="Denef V.J."/>
            <person name="McMahon K.D."/>
            <person name="Konstantinidis K.T."/>
            <person name="Eloe-Fadrosh E.A."/>
            <person name="Kyrpides N.C."/>
            <person name="Woyke T."/>
        </authorList>
    </citation>
    <scope>NUCLEOTIDE SEQUENCE</scope>
    <source>
        <strain evidence="1">GVMAG-S-1101161-73</strain>
    </source>
</reference>